<protein>
    <submittedName>
        <fullName evidence="2">HET-domain-containing protein</fullName>
    </submittedName>
</protein>
<name>A0A6A6Q9T8_9PEZI</name>
<dbReference type="EMBL" id="MU004199">
    <property type="protein sequence ID" value="KAF2489180.1"/>
    <property type="molecule type" value="Genomic_DNA"/>
</dbReference>
<dbReference type="PANTHER" id="PTHR24148">
    <property type="entry name" value="ANKYRIN REPEAT DOMAIN-CONTAINING PROTEIN 39 HOMOLOG-RELATED"/>
    <property type="match status" value="1"/>
</dbReference>
<evidence type="ECO:0000313" key="2">
    <source>
        <dbReference type="EMBL" id="KAF2489180.1"/>
    </source>
</evidence>
<evidence type="ECO:0000313" key="3">
    <source>
        <dbReference type="Proteomes" id="UP000799750"/>
    </source>
</evidence>
<feature type="domain" description="Heterokaryon incompatibility" evidence="1">
    <location>
        <begin position="59"/>
        <end position="238"/>
    </location>
</feature>
<keyword evidence="3" id="KW-1185">Reference proteome</keyword>
<dbReference type="OrthoDB" id="2157530at2759"/>
<dbReference type="InterPro" id="IPR010730">
    <property type="entry name" value="HET"/>
</dbReference>
<organism evidence="2 3">
    <name type="scientific">Lophium mytilinum</name>
    <dbReference type="NCBI Taxonomy" id="390894"/>
    <lineage>
        <taxon>Eukaryota</taxon>
        <taxon>Fungi</taxon>
        <taxon>Dikarya</taxon>
        <taxon>Ascomycota</taxon>
        <taxon>Pezizomycotina</taxon>
        <taxon>Dothideomycetes</taxon>
        <taxon>Pleosporomycetidae</taxon>
        <taxon>Mytilinidiales</taxon>
        <taxon>Mytilinidiaceae</taxon>
        <taxon>Lophium</taxon>
    </lineage>
</organism>
<reference evidence="2" key="1">
    <citation type="journal article" date="2020" name="Stud. Mycol.">
        <title>101 Dothideomycetes genomes: a test case for predicting lifestyles and emergence of pathogens.</title>
        <authorList>
            <person name="Haridas S."/>
            <person name="Albert R."/>
            <person name="Binder M."/>
            <person name="Bloem J."/>
            <person name="Labutti K."/>
            <person name="Salamov A."/>
            <person name="Andreopoulos B."/>
            <person name="Baker S."/>
            <person name="Barry K."/>
            <person name="Bills G."/>
            <person name="Bluhm B."/>
            <person name="Cannon C."/>
            <person name="Castanera R."/>
            <person name="Culley D."/>
            <person name="Daum C."/>
            <person name="Ezra D."/>
            <person name="Gonzalez J."/>
            <person name="Henrissat B."/>
            <person name="Kuo A."/>
            <person name="Liang C."/>
            <person name="Lipzen A."/>
            <person name="Lutzoni F."/>
            <person name="Magnuson J."/>
            <person name="Mondo S."/>
            <person name="Nolan M."/>
            <person name="Ohm R."/>
            <person name="Pangilinan J."/>
            <person name="Park H.-J."/>
            <person name="Ramirez L."/>
            <person name="Alfaro M."/>
            <person name="Sun H."/>
            <person name="Tritt A."/>
            <person name="Yoshinaga Y."/>
            <person name="Zwiers L.-H."/>
            <person name="Turgeon B."/>
            <person name="Goodwin S."/>
            <person name="Spatafora J."/>
            <person name="Crous P."/>
            <person name="Grigoriev I."/>
        </authorList>
    </citation>
    <scope>NUCLEOTIDE SEQUENCE</scope>
    <source>
        <strain evidence="2">CBS 269.34</strain>
    </source>
</reference>
<dbReference type="PANTHER" id="PTHR24148:SF73">
    <property type="entry name" value="HET DOMAIN PROTEIN (AFU_ORTHOLOGUE AFUA_8G01020)"/>
    <property type="match status" value="1"/>
</dbReference>
<dbReference type="InterPro" id="IPR052895">
    <property type="entry name" value="HetReg/Transcr_Mod"/>
</dbReference>
<proteinExistence type="predicted"/>
<dbReference type="Proteomes" id="UP000799750">
    <property type="component" value="Unassembled WGS sequence"/>
</dbReference>
<sequence>MATSSALDPQQRVFSTLPLSKEPAEIRQLLLQPEPDNADTEHPIVCSLRRLALEDEAEYVALSYVWGLPNSRTKSITLNSHLFPITENLHEALLHLRKAKDRRHLWIDAICINQSDAEEKTTQVQLMRHIYQKASAVVIWLGPSTPATDTAFEWIDKLGGGLLDIGLWDLGQDELQGWDGVDCSTEPNPRIAKVKRDVSGYMQTFKQWVVEGKNPFSIVFPADLKQRAWFTRAWCLQELANARIAIFRCGDREVEYTKLWAVVFFFNVFGTWAGRHLRTGNLEIDLRSMRILEDAVDMPTVTIGLRRKKLKDLAHPDLRLKNLLIRVNTVKMFDSVGTQIKATYPKDRVYALLGIANDPVAQEIVPDYSDACSVEEAYIDTAKALLRNGNIDILMLCRKRGGSLALPSWVPDWTADNREPWCGDMEKRWFSAGRASERGSVQPEPRFQDDRIELRGCVVDSIADLGAVWSRGIMDTFDYDAARKVLENIATFLTRSSKYDDNQKAGALWRIPIGDLESGGVVNWPQRATSPAKDAYDAMRQAVEDPALRGKDHGSSHAAFIAYMGRMQRMYDSRPFLSKEGYVGLCPMEAEKEDVIVVILGAQVPFVVRKREDGAWRLVGEAHVSGIMDGEWLREDREIGGIVLR</sequence>
<dbReference type="Pfam" id="PF06985">
    <property type="entry name" value="HET"/>
    <property type="match status" value="1"/>
</dbReference>
<dbReference type="Pfam" id="PF26639">
    <property type="entry name" value="Het-6_barrel"/>
    <property type="match status" value="1"/>
</dbReference>
<evidence type="ECO:0000259" key="1">
    <source>
        <dbReference type="Pfam" id="PF06985"/>
    </source>
</evidence>
<dbReference type="AlphaFoldDB" id="A0A6A6Q9T8"/>
<gene>
    <name evidence="2" type="ORF">BU16DRAFT_531556</name>
</gene>
<accession>A0A6A6Q9T8</accession>